<feature type="compositionally biased region" description="Low complexity" evidence="2">
    <location>
        <begin position="450"/>
        <end position="464"/>
    </location>
</feature>
<feature type="coiled-coil region" evidence="1">
    <location>
        <begin position="400"/>
        <end position="434"/>
    </location>
</feature>
<accession>A0AAF0E1I2</accession>
<sequence length="464" mass="53249">MERTPGRTAAPVPHTPRRTSDAHSRLPIRTPQPRTPRATLAPLEERENIPHHTHVLPRNKPADEVARLAEKLLDDLRKEKHALQNEREDLRTEIRTSHAHTELGRQRELKLRTQLDKQESMITRYKQRAAHMSKSHIDSRDWEESQQRRIEAEAEAEASAARCAELEAQLEEMHEQQEVEELLQTNMRCIARAAGSLAQRSLPSEQHWYPRPIVSITEDVEAREQLEATQMQRDALLVELDEVLAHVRHLHTRCDALEEELDHSHTRAELDEDQLVSARLHAQCAASEAAWYASKLQMAEDRTAWLEAQLEHTQAVHNRVLAALQSRERSLKEEAQANVDAALEASRHNEARLHDRVLQLEAELDRVAWYEEAYAQRSRQADLLTEIATLADADARAQKIDSLTTHIAAMHDELQSLQSRHDELQEYNAHWERSLEGLDAKPVKRRRAASDAGRSASHARTFLS</sequence>
<feature type="region of interest" description="Disordered" evidence="2">
    <location>
        <begin position="1"/>
        <end position="43"/>
    </location>
</feature>
<evidence type="ECO:0000313" key="3">
    <source>
        <dbReference type="EMBL" id="WFD04598.1"/>
    </source>
</evidence>
<feature type="coiled-coil region" evidence="1">
    <location>
        <begin position="149"/>
        <end position="183"/>
    </location>
</feature>
<dbReference type="AlphaFoldDB" id="A0AAF0E1I2"/>
<gene>
    <name evidence="3" type="ORF">MOBT1_003311</name>
</gene>
<evidence type="ECO:0000256" key="2">
    <source>
        <dbReference type="SAM" id="MobiDB-lite"/>
    </source>
</evidence>
<keyword evidence="4" id="KW-1185">Reference proteome</keyword>
<reference evidence="3" key="1">
    <citation type="submission" date="2023-03" db="EMBL/GenBank/DDBJ databases">
        <title>Mating type loci evolution in Malassezia.</title>
        <authorList>
            <person name="Coelho M.A."/>
        </authorList>
    </citation>
    <scope>NUCLEOTIDE SEQUENCE</scope>
    <source>
        <strain evidence="3">CBS 7876</strain>
    </source>
</reference>
<name>A0AAF0E1I2_9BASI</name>
<organism evidence="3 4">
    <name type="scientific">Malassezia obtusa</name>
    <dbReference type="NCBI Taxonomy" id="76774"/>
    <lineage>
        <taxon>Eukaryota</taxon>
        <taxon>Fungi</taxon>
        <taxon>Dikarya</taxon>
        <taxon>Basidiomycota</taxon>
        <taxon>Ustilaginomycotina</taxon>
        <taxon>Malasseziomycetes</taxon>
        <taxon>Malasseziales</taxon>
        <taxon>Malasseziaceae</taxon>
        <taxon>Malassezia</taxon>
    </lineage>
</organism>
<protein>
    <submittedName>
        <fullName evidence="3">Uncharacterized protein</fullName>
    </submittedName>
</protein>
<feature type="coiled-coil region" evidence="1">
    <location>
        <begin position="66"/>
        <end position="93"/>
    </location>
</feature>
<proteinExistence type="predicted"/>
<feature type="region of interest" description="Disordered" evidence="2">
    <location>
        <begin position="442"/>
        <end position="464"/>
    </location>
</feature>
<dbReference type="EMBL" id="CP119942">
    <property type="protein sequence ID" value="WFD04598.1"/>
    <property type="molecule type" value="Genomic_DNA"/>
</dbReference>
<evidence type="ECO:0000313" key="4">
    <source>
        <dbReference type="Proteomes" id="UP001214603"/>
    </source>
</evidence>
<dbReference type="Proteomes" id="UP001214603">
    <property type="component" value="Chromosome 9"/>
</dbReference>
<evidence type="ECO:0000256" key="1">
    <source>
        <dbReference type="SAM" id="Coils"/>
    </source>
</evidence>
<keyword evidence="1" id="KW-0175">Coiled coil</keyword>